<sequence>MLNLDILKLNKRKLLIGIFILVICGYLNMISIQSQQ</sequence>
<dbReference type="EMBL" id="AZMC01000045">
    <property type="protein sequence ID" value="ETI90415.1"/>
    <property type="molecule type" value="Genomic_DNA"/>
</dbReference>
<keyword evidence="1" id="KW-0472">Membrane</keyword>
<dbReference type="Proteomes" id="UP000018840">
    <property type="component" value="Unassembled WGS sequence"/>
</dbReference>
<feature type="non-terminal residue" evidence="2">
    <location>
        <position position="36"/>
    </location>
</feature>
<keyword evidence="1" id="KW-0812">Transmembrane</keyword>
<evidence type="ECO:0000313" key="2">
    <source>
        <dbReference type="EMBL" id="ETI90415.1"/>
    </source>
</evidence>
<evidence type="ECO:0000256" key="1">
    <source>
        <dbReference type="SAM" id="Phobius"/>
    </source>
</evidence>
<protein>
    <submittedName>
        <fullName evidence="2">Uncharacterized protein</fullName>
    </submittedName>
</protein>
<accession>W1UAB0</accession>
<proteinExistence type="predicted"/>
<evidence type="ECO:0000313" key="3">
    <source>
        <dbReference type="Proteomes" id="UP000018840"/>
    </source>
</evidence>
<name>W1UAB0_9FIRM</name>
<comment type="caution">
    <text evidence="2">The sequence shown here is derived from an EMBL/GenBank/DDBJ whole genome shotgun (WGS) entry which is preliminary data.</text>
</comment>
<gene>
    <name evidence="2" type="ORF">Q612_NSC00045G0002</name>
</gene>
<feature type="transmembrane region" description="Helical" evidence="1">
    <location>
        <begin position="14"/>
        <end position="32"/>
    </location>
</feature>
<dbReference type="AlphaFoldDB" id="W1UAB0"/>
<reference evidence="2 3" key="1">
    <citation type="submission" date="2013-12" db="EMBL/GenBank/DDBJ databases">
        <title>A Varibaculum cambriense genome reconstructed from a premature infant gut community with otherwise low bacterial novelty that shifts toward anaerobic metabolism during the third week of life.</title>
        <authorList>
            <person name="Brown C.T."/>
            <person name="Sharon I."/>
            <person name="Thomas B.C."/>
            <person name="Castelle C.J."/>
            <person name="Morowitz M.J."/>
            <person name="Banfield J.F."/>
        </authorList>
    </citation>
    <scope>NUCLEOTIDE SEQUENCE [LARGE SCALE GENOMIC DNA]</scope>
    <source>
        <strain evidence="3">DORA_17_25</strain>
    </source>
</reference>
<keyword evidence="1" id="KW-1133">Transmembrane helix</keyword>
<organism evidence="2 3">
    <name type="scientific">Negativicoccus succinicivorans DORA_17_25</name>
    <dbReference type="NCBI Taxonomy" id="1403945"/>
    <lineage>
        <taxon>Bacteria</taxon>
        <taxon>Bacillati</taxon>
        <taxon>Bacillota</taxon>
        <taxon>Negativicutes</taxon>
        <taxon>Veillonellales</taxon>
        <taxon>Veillonellaceae</taxon>
        <taxon>Negativicoccus</taxon>
    </lineage>
</organism>